<reference evidence="1 2" key="1">
    <citation type="submission" date="2023-07" db="EMBL/GenBank/DDBJ databases">
        <title>Sorghum-associated microbial communities from plants grown in Nebraska, USA.</title>
        <authorList>
            <person name="Schachtman D."/>
        </authorList>
    </citation>
    <scope>NUCLEOTIDE SEQUENCE [LARGE SCALE GENOMIC DNA]</scope>
    <source>
        <strain evidence="1 2">CC351</strain>
    </source>
</reference>
<comment type="caution">
    <text evidence="1">The sequence shown here is derived from an EMBL/GenBank/DDBJ whole genome shotgun (WGS) entry which is preliminary data.</text>
</comment>
<proteinExistence type="predicted"/>
<dbReference type="EMBL" id="JAUSRL010000002">
    <property type="protein sequence ID" value="MDP9959177.1"/>
    <property type="molecule type" value="Genomic_DNA"/>
</dbReference>
<organism evidence="1 2">
    <name type="scientific">Chryseobacterium lathyri</name>
    <dbReference type="NCBI Taxonomy" id="395933"/>
    <lineage>
        <taxon>Bacteria</taxon>
        <taxon>Pseudomonadati</taxon>
        <taxon>Bacteroidota</taxon>
        <taxon>Flavobacteriia</taxon>
        <taxon>Flavobacteriales</taxon>
        <taxon>Weeksellaceae</taxon>
        <taxon>Chryseobacterium group</taxon>
        <taxon>Chryseobacterium</taxon>
    </lineage>
</organism>
<keyword evidence="2" id="KW-1185">Reference proteome</keyword>
<name>A0ABT9SID2_9FLAO</name>
<gene>
    <name evidence="1" type="ORF">J2T04_001056</name>
</gene>
<protein>
    <submittedName>
        <fullName evidence="1">Uncharacterized protein</fullName>
    </submittedName>
</protein>
<dbReference type="RefSeq" id="WP_306841795.1">
    <property type="nucleotide sequence ID" value="NZ_JAUSRL010000002.1"/>
</dbReference>
<evidence type="ECO:0000313" key="2">
    <source>
        <dbReference type="Proteomes" id="UP001235513"/>
    </source>
</evidence>
<evidence type="ECO:0000313" key="1">
    <source>
        <dbReference type="EMBL" id="MDP9959177.1"/>
    </source>
</evidence>
<sequence length="48" mass="5648">MKKQTQMMSMPAVFRWGGFLLIRSVQIKEVSGNADDQYKNNQCRYYNA</sequence>
<dbReference type="Proteomes" id="UP001235513">
    <property type="component" value="Unassembled WGS sequence"/>
</dbReference>
<accession>A0ABT9SID2</accession>